<feature type="transmembrane region" description="Helical" evidence="1">
    <location>
        <begin position="46"/>
        <end position="68"/>
    </location>
</feature>
<name>A0A2S3ZVR2_ARTGL</name>
<keyword evidence="1" id="KW-0472">Membrane</keyword>
<feature type="transmembrane region" description="Helical" evidence="1">
    <location>
        <begin position="110"/>
        <end position="136"/>
    </location>
</feature>
<gene>
    <name evidence="2" type="ORF">CVS27_11650</name>
</gene>
<comment type="caution">
    <text evidence="2">The sequence shown here is derived from an EMBL/GenBank/DDBJ whole genome shotgun (WGS) entry which is preliminary data.</text>
</comment>
<keyword evidence="1" id="KW-0812">Transmembrane</keyword>
<dbReference type="RefSeq" id="WP_103465919.1">
    <property type="nucleotide sequence ID" value="NZ_PPXB01000024.1"/>
</dbReference>
<dbReference type="EMBL" id="PPXC01000008">
    <property type="protein sequence ID" value="POH73174.1"/>
    <property type="molecule type" value="Genomic_DNA"/>
</dbReference>
<reference evidence="2 3" key="1">
    <citation type="submission" date="2018-01" db="EMBL/GenBank/DDBJ databases">
        <title>Arthrobacter sp. nov., from glaciers in China.</title>
        <authorList>
            <person name="Liu Q."/>
            <person name="Xin Y.-H."/>
        </authorList>
    </citation>
    <scope>NUCLEOTIDE SEQUENCE [LARGE SCALE GENOMIC DNA]</scope>
    <source>
        <strain evidence="2 3">HLT2-12-2</strain>
    </source>
</reference>
<dbReference type="AlphaFoldDB" id="A0A2S3ZVR2"/>
<evidence type="ECO:0000313" key="3">
    <source>
        <dbReference type="Proteomes" id="UP000237061"/>
    </source>
</evidence>
<dbReference type="OrthoDB" id="3297181at2"/>
<feature type="transmembrane region" description="Helical" evidence="1">
    <location>
        <begin position="75"/>
        <end position="95"/>
    </location>
</feature>
<proteinExistence type="predicted"/>
<feature type="transmembrane region" description="Helical" evidence="1">
    <location>
        <begin position="12"/>
        <end position="34"/>
    </location>
</feature>
<keyword evidence="1" id="KW-1133">Transmembrane helix</keyword>
<keyword evidence="3" id="KW-1185">Reference proteome</keyword>
<dbReference type="Proteomes" id="UP000237061">
    <property type="component" value="Unassembled WGS sequence"/>
</dbReference>
<evidence type="ECO:0008006" key="4">
    <source>
        <dbReference type="Google" id="ProtNLM"/>
    </source>
</evidence>
<accession>A0A2S3ZVR2</accession>
<evidence type="ECO:0000256" key="1">
    <source>
        <dbReference type="SAM" id="Phobius"/>
    </source>
</evidence>
<sequence length="156" mass="15945">MSRPELESHLRFLWVLRVGVAAGLVVSAVIHVQLAPGYQQGAPGGLGQGTLFLIQAGAAVLASVFVLVTGSRTAFAAAAVVALSSLVAVILYRYVQVPAIGPLPSMYEPVWYAAKVISAVAEAVAGALAVAGYALLRKNQSGSGTATRGRRGASTN</sequence>
<organism evidence="2 3">
    <name type="scientific">Arthrobacter glacialis</name>
    <dbReference type="NCBI Taxonomy" id="1664"/>
    <lineage>
        <taxon>Bacteria</taxon>
        <taxon>Bacillati</taxon>
        <taxon>Actinomycetota</taxon>
        <taxon>Actinomycetes</taxon>
        <taxon>Micrococcales</taxon>
        <taxon>Micrococcaceae</taxon>
        <taxon>Arthrobacter</taxon>
    </lineage>
</organism>
<evidence type="ECO:0000313" key="2">
    <source>
        <dbReference type="EMBL" id="POH73174.1"/>
    </source>
</evidence>
<protein>
    <recommendedName>
        <fullName evidence="4">DoxX family protein</fullName>
    </recommendedName>
</protein>